<dbReference type="InterPro" id="IPR036864">
    <property type="entry name" value="Zn2-C6_fun-type_DNA-bd_sf"/>
</dbReference>
<proteinExistence type="predicted"/>
<dbReference type="OrthoDB" id="4064873at2759"/>
<dbReference type="InterPro" id="IPR001138">
    <property type="entry name" value="Zn2Cys6_DnaBD"/>
</dbReference>
<dbReference type="GO" id="GO:0043565">
    <property type="term" value="F:sequence-specific DNA binding"/>
    <property type="evidence" value="ECO:0007669"/>
    <property type="project" value="TreeGrafter"/>
</dbReference>
<comment type="subcellular location">
    <subcellularLocation>
        <location evidence="1">Nucleus</location>
    </subcellularLocation>
</comment>
<dbReference type="CDD" id="cd00067">
    <property type="entry name" value="GAL4"/>
    <property type="match status" value="1"/>
</dbReference>
<evidence type="ECO:0000256" key="6">
    <source>
        <dbReference type="ARBA" id="ARBA00023242"/>
    </source>
</evidence>
<organism evidence="10 11">
    <name type="scientific">Candidozyma haemuli</name>
    <dbReference type="NCBI Taxonomy" id="45357"/>
    <lineage>
        <taxon>Eukaryota</taxon>
        <taxon>Fungi</taxon>
        <taxon>Dikarya</taxon>
        <taxon>Ascomycota</taxon>
        <taxon>Saccharomycotina</taxon>
        <taxon>Pichiomycetes</taxon>
        <taxon>Metschnikowiaceae</taxon>
        <taxon>Candidozyma</taxon>
    </lineage>
</organism>
<evidence type="ECO:0000313" key="10">
    <source>
        <dbReference type="EMBL" id="PVH22973.1"/>
    </source>
</evidence>
<keyword evidence="4" id="KW-0238">DNA-binding</keyword>
<dbReference type="EMBL" id="PKFO01000010">
    <property type="protein sequence ID" value="PVH22973.1"/>
    <property type="molecule type" value="Genomic_DNA"/>
</dbReference>
<dbReference type="Proteomes" id="UP000244309">
    <property type="component" value="Unassembled WGS sequence"/>
</dbReference>
<dbReference type="GO" id="GO:0006351">
    <property type="term" value="P:DNA-templated transcription"/>
    <property type="evidence" value="ECO:0007669"/>
    <property type="project" value="InterPro"/>
</dbReference>
<accession>A0A2V1B000</accession>
<evidence type="ECO:0000259" key="9">
    <source>
        <dbReference type="PROSITE" id="PS50048"/>
    </source>
</evidence>
<dbReference type="AlphaFoldDB" id="A0A2V1B000"/>
<evidence type="ECO:0000256" key="4">
    <source>
        <dbReference type="ARBA" id="ARBA00023125"/>
    </source>
</evidence>
<keyword evidence="5" id="KW-0804">Transcription</keyword>
<protein>
    <recommendedName>
        <fullName evidence="9">Zn(2)-C6 fungal-type domain-containing protein</fullName>
    </recommendedName>
</protein>
<comment type="caution">
    <text evidence="10">The sequence shown here is derived from an EMBL/GenBank/DDBJ whole genome shotgun (WGS) entry which is preliminary data.</text>
</comment>
<keyword evidence="6" id="KW-0539">Nucleus</keyword>
<name>A0A2V1B000_9ASCO</name>
<evidence type="ECO:0000256" key="2">
    <source>
        <dbReference type="ARBA" id="ARBA00022723"/>
    </source>
</evidence>
<dbReference type="VEuPathDB" id="FungiDB:CXQ85_002698"/>
<dbReference type="Pfam" id="PF00172">
    <property type="entry name" value="Zn_clus"/>
    <property type="match status" value="1"/>
</dbReference>
<dbReference type="GO" id="GO:0000981">
    <property type="term" value="F:DNA-binding transcription factor activity, RNA polymerase II-specific"/>
    <property type="evidence" value="ECO:0007669"/>
    <property type="project" value="InterPro"/>
</dbReference>
<feature type="compositionally biased region" description="Polar residues" evidence="7">
    <location>
        <begin position="53"/>
        <end position="62"/>
    </location>
</feature>
<evidence type="ECO:0000313" key="11">
    <source>
        <dbReference type="Proteomes" id="UP000244309"/>
    </source>
</evidence>
<evidence type="ECO:0000256" key="5">
    <source>
        <dbReference type="ARBA" id="ARBA00023163"/>
    </source>
</evidence>
<dbReference type="Pfam" id="PF04082">
    <property type="entry name" value="Fungal_trans"/>
    <property type="match status" value="1"/>
</dbReference>
<dbReference type="PANTHER" id="PTHR47540">
    <property type="entry name" value="THIAMINE REPRESSIBLE GENES REGULATORY PROTEIN THI5"/>
    <property type="match status" value="1"/>
</dbReference>
<dbReference type="SUPFAM" id="SSF57701">
    <property type="entry name" value="Zn2/Cys6 DNA-binding domain"/>
    <property type="match status" value="1"/>
</dbReference>
<feature type="domain" description="Zn(2)-C6 fungal-type" evidence="9">
    <location>
        <begin position="177"/>
        <end position="206"/>
    </location>
</feature>
<dbReference type="RefSeq" id="XP_025343913.1">
    <property type="nucleotide sequence ID" value="XM_025486363.1"/>
</dbReference>
<keyword evidence="2" id="KW-0479">Metal-binding</keyword>
<dbReference type="GO" id="GO:0008270">
    <property type="term" value="F:zinc ion binding"/>
    <property type="evidence" value="ECO:0007669"/>
    <property type="project" value="InterPro"/>
</dbReference>
<gene>
    <name evidence="10" type="ORF">CXQ85_002698</name>
</gene>
<dbReference type="InterPro" id="IPR051711">
    <property type="entry name" value="Stress_Response_Reg"/>
</dbReference>
<feature type="compositionally biased region" description="Polar residues" evidence="7">
    <location>
        <begin position="74"/>
        <end position="83"/>
    </location>
</feature>
<dbReference type="CDD" id="cd12148">
    <property type="entry name" value="fungal_TF_MHR"/>
    <property type="match status" value="1"/>
</dbReference>
<keyword evidence="8" id="KW-0472">Membrane</keyword>
<feature type="compositionally biased region" description="Basic and acidic residues" evidence="7">
    <location>
        <begin position="1"/>
        <end position="18"/>
    </location>
</feature>
<keyword evidence="8" id="KW-1133">Transmembrane helix</keyword>
<feature type="compositionally biased region" description="Polar residues" evidence="7">
    <location>
        <begin position="25"/>
        <end position="38"/>
    </location>
</feature>
<reference evidence="10 11" key="1">
    <citation type="submission" date="2017-12" db="EMBL/GenBank/DDBJ databases">
        <title>Genome Sequence of a Multidrug-Resistant Candida haemulonii Isolate from a Patient with Chronic Leg Ulcers in Israel.</title>
        <authorList>
            <person name="Chow N.A."/>
            <person name="Gade L."/>
            <person name="Batra D."/>
            <person name="Rowe L.A."/>
            <person name="Ben-Ami R."/>
            <person name="Loparev V.N."/>
            <person name="Litvintseva A.P."/>
        </authorList>
    </citation>
    <scope>NUCLEOTIDE SEQUENCE [LARGE SCALE GENOMIC DNA]</scope>
    <source>
        <strain evidence="10 11">B11899</strain>
    </source>
</reference>
<keyword evidence="3" id="KW-0805">Transcription regulation</keyword>
<dbReference type="PANTHER" id="PTHR47540:SF2">
    <property type="entry name" value="ZN(II)2CYS6 TRANSCRIPTION FACTOR (EUROFUNG)"/>
    <property type="match status" value="1"/>
</dbReference>
<evidence type="ECO:0000256" key="7">
    <source>
        <dbReference type="SAM" id="MobiDB-lite"/>
    </source>
</evidence>
<dbReference type="Gene3D" id="4.10.240.10">
    <property type="entry name" value="Zn(2)-C6 fungal-type DNA-binding domain"/>
    <property type="match status" value="1"/>
</dbReference>
<keyword evidence="11" id="KW-1185">Reference proteome</keyword>
<dbReference type="GO" id="GO:0005634">
    <property type="term" value="C:nucleus"/>
    <property type="evidence" value="ECO:0007669"/>
    <property type="project" value="UniProtKB-SubCell"/>
</dbReference>
<sequence>MSDAEDKQSIQDNLRKDPNLVPENRPSSANDATQSYDTLPSMKAYDTAYPPLNQYSSGQPSKPFQPLEHRKPSVWSSAATPIPQSHGFGVQPVQAPTPGGHPGHVMYMGSNGAPVSGPGHAVPYAAYNSMNSGLANQGIPQSHDNNTSNPNGIMDGASAAQSVAAGQEKARMRVNKACERCRNHKVKCSGSQPCTNCVKHSVECVFRTAGQATATVTTQGNILGVSTSSATSNDGLAPSSEMSAPDGPQRKKQRSAFSPDPFPTHPVQTQNDHPPNVPATPNYHSHALPVIQKNYADPSYTAYLENRVHYLENLLSDHSNGHVKNVGRINPDTSDVADLMRHTASKWRSSRRHQNALVIELCKALYEGLDPEAKSKVTVPRTQYFGWNLSGCNYLKPEPLPSLPDIKLLNEATKTHYVDFFFREINPLYAILHETVFREQIVAFNKQSSSGAPTNVTALFSAMLCLVYALSNRFVQFMKPEGPSMDMLRLEERLFKYSHKVLQIFSFEWESFELIQCWLLVTLYLRITHRQTAANSAFGHAIGMCRSMGLFRDRKVTADVSTYDLLKAKRIFFSVYCFDRIMFLQAGRYRALNEFDIIRPFPSFDFVKESAGDDWITLPAFAMIHIARVSNFIHTNSSDNYDLLKSQQINKEIYLLQGWLSENGFDDVHDIFPYEGCGGPVSHMMKATVKLHFYDLLLAIHGKLLFSYFGKRLASEGMQIEKVVEANEGVIYLLNKLKNAKCLYAPWYINLLLLFNVGINCLVFINAGVFLVESRRLMKDSMNLLNYYQDSPVKNDKGKLIFHERFKMVKECIWVFKMTNKIMSLSFQKSLADIEEYGTDPGSAEVNQQYFTQFGLMKQKKKDDLEKLMEDQSKREYYDHTRSVVSDDPSPGTVPSQPASDAFGNDNFLGNLQWFDQWLDFNQEI</sequence>
<feature type="region of interest" description="Disordered" evidence="7">
    <location>
        <begin position="1"/>
        <end position="96"/>
    </location>
</feature>
<dbReference type="STRING" id="45357.A0A2V1B000"/>
<dbReference type="PROSITE" id="PS50048">
    <property type="entry name" value="ZN2_CY6_FUNGAL_2"/>
    <property type="match status" value="1"/>
</dbReference>
<dbReference type="SMART" id="SM00906">
    <property type="entry name" value="Fungal_trans"/>
    <property type="match status" value="1"/>
</dbReference>
<evidence type="ECO:0000256" key="8">
    <source>
        <dbReference type="SAM" id="Phobius"/>
    </source>
</evidence>
<dbReference type="InterPro" id="IPR007219">
    <property type="entry name" value="XnlR_reg_dom"/>
</dbReference>
<evidence type="ECO:0000256" key="3">
    <source>
        <dbReference type="ARBA" id="ARBA00023015"/>
    </source>
</evidence>
<feature type="region of interest" description="Disordered" evidence="7">
    <location>
        <begin position="879"/>
        <end position="901"/>
    </location>
</feature>
<dbReference type="SMART" id="SM00066">
    <property type="entry name" value="GAL4"/>
    <property type="match status" value="1"/>
</dbReference>
<feature type="region of interest" description="Disordered" evidence="7">
    <location>
        <begin position="227"/>
        <end position="275"/>
    </location>
</feature>
<keyword evidence="8" id="KW-0812">Transmembrane</keyword>
<dbReference type="PROSITE" id="PS00463">
    <property type="entry name" value="ZN2_CY6_FUNGAL_1"/>
    <property type="match status" value="1"/>
</dbReference>
<dbReference type="GeneID" id="37008029"/>
<evidence type="ECO:0000256" key="1">
    <source>
        <dbReference type="ARBA" id="ARBA00004123"/>
    </source>
</evidence>
<dbReference type="GO" id="GO:0045944">
    <property type="term" value="P:positive regulation of transcription by RNA polymerase II"/>
    <property type="evidence" value="ECO:0007669"/>
    <property type="project" value="TreeGrafter"/>
</dbReference>
<feature type="transmembrane region" description="Helical" evidence="8">
    <location>
        <begin position="747"/>
        <end position="772"/>
    </location>
</feature>